<evidence type="ECO:0000313" key="1">
    <source>
        <dbReference type="Proteomes" id="UP000887580"/>
    </source>
</evidence>
<protein>
    <submittedName>
        <fullName evidence="2">HMG box domain-containing protein</fullName>
    </submittedName>
</protein>
<dbReference type="WBParaSite" id="PS1159_v2.g873.t1">
    <property type="protein sequence ID" value="PS1159_v2.g873.t1"/>
    <property type="gene ID" value="PS1159_v2.g873"/>
</dbReference>
<sequence length="148" mass="17648">MSKNSPSSNNQIRPTKTAFEFFCEMIYDEEIKRNRDNGINDIVSKTDINQICQIKWPNLPDRDKQRFYDLESKDLERYQAEIGSYGHGRSVHPKSAFFIFSHDKRQSLHEKFPNYDEFQIAQECLKLWNKLSPTEKNVWEQQAYEGNF</sequence>
<dbReference type="Proteomes" id="UP000887580">
    <property type="component" value="Unplaced"/>
</dbReference>
<accession>A0AC35GU69</accession>
<evidence type="ECO:0000313" key="2">
    <source>
        <dbReference type="WBParaSite" id="PS1159_v2.g873.t1"/>
    </source>
</evidence>
<proteinExistence type="predicted"/>
<name>A0AC35GU69_9BILA</name>
<organism evidence="1 2">
    <name type="scientific">Panagrolaimus sp. PS1159</name>
    <dbReference type="NCBI Taxonomy" id="55785"/>
    <lineage>
        <taxon>Eukaryota</taxon>
        <taxon>Metazoa</taxon>
        <taxon>Ecdysozoa</taxon>
        <taxon>Nematoda</taxon>
        <taxon>Chromadorea</taxon>
        <taxon>Rhabditida</taxon>
        <taxon>Tylenchina</taxon>
        <taxon>Panagrolaimomorpha</taxon>
        <taxon>Panagrolaimoidea</taxon>
        <taxon>Panagrolaimidae</taxon>
        <taxon>Panagrolaimus</taxon>
    </lineage>
</organism>
<reference evidence="2" key="1">
    <citation type="submission" date="2022-11" db="UniProtKB">
        <authorList>
            <consortium name="WormBaseParasite"/>
        </authorList>
    </citation>
    <scope>IDENTIFICATION</scope>
</reference>